<evidence type="ECO:0000256" key="6">
    <source>
        <dbReference type="PROSITE-ProRule" id="PRU00354"/>
    </source>
</evidence>
<evidence type="ECO:0000256" key="3">
    <source>
        <dbReference type="ARBA" id="ARBA00023115"/>
    </source>
</evidence>
<dbReference type="Proteomes" id="UP000266841">
    <property type="component" value="Unassembled WGS sequence"/>
</dbReference>
<dbReference type="InterPro" id="IPR035246">
    <property type="entry name" value="Spermidine_synt_N"/>
</dbReference>
<dbReference type="GO" id="GO:0010487">
    <property type="term" value="F:thermospermine synthase activity"/>
    <property type="evidence" value="ECO:0007669"/>
    <property type="project" value="UniProtKB-EC"/>
</dbReference>
<dbReference type="InterPro" id="IPR030374">
    <property type="entry name" value="PABS"/>
</dbReference>
<dbReference type="SUPFAM" id="SSF53335">
    <property type="entry name" value="S-adenosyl-L-methionine-dependent methyltransferases"/>
    <property type="match status" value="1"/>
</dbReference>
<dbReference type="OMA" id="WIPSFGY"/>
<dbReference type="InterPro" id="IPR001045">
    <property type="entry name" value="Spermi_synthase"/>
</dbReference>
<dbReference type="EC" id="2.5.1.79" evidence="5"/>
<organism evidence="8 9">
    <name type="scientific">Thalassiosira oceanica</name>
    <name type="common">Marine diatom</name>
    <dbReference type="NCBI Taxonomy" id="159749"/>
    <lineage>
        <taxon>Eukaryota</taxon>
        <taxon>Sar</taxon>
        <taxon>Stramenopiles</taxon>
        <taxon>Ochrophyta</taxon>
        <taxon>Bacillariophyta</taxon>
        <taxon>Coscinodiscophyceae</taxon>
        <taxon>Thalassiosirophycidae</taxon>
        <taxon>Thalassiosirales</taxon>
        <taxon>Thalassiosiraceae</taxon>
        <taxon>Thalassiosira</taxon>
    </lineage>
</organism>
<dbReference type="EMBL" id="AGNL01046647">
    <property type="protein sequence ID" value="EJK47767.1"/>
    <property type="molecule type" value="Genomic_DNA"/>
</dbReference>
<comment type="similarity">
    <text evidence="1">Belongs to the spermidine/spermine synthase family.</text>
</comment>
<keyword evidence="3 6" id="KW-0620">Polyamine biosynthesis</keyword>
<dbReference type="Gene3D" id="3.40.50.150">
    <property type="entry name" value="Vaccinia Virus protein VP39"/>
    <property type="match status" value="1"/>
</dbReference>
<evidence type="ECO:0000313" key="9">
    <source>
        <dbReference type="Proteomes" id="UP000266841"/>
    </source>
</evidence>
<evidence type="ECO:0000256" key="2">
    <source>
        <dbReference type="ARBA" id="ARBA00022679"/>
    </source>
</evidence>
<proteinExistence type="inferred from homology"/>
<evidence type="ECO:0000256" key="4">
    <source>
        <dbReference type="ARBA" id="ARBA00048874"/>
    </source>
</evidence>
<comment type="catalytic activity">
    <reaction evidence="4">
        <text>S-adenosyl 3-(methylsulfanyl)propylamine + spermidine = thermospermine + S-methyl-5'-thioadenosine + H(+)</text>
        <dbReference type="Rhea" id="RHEA:30515"/>
        <dbReference type="ChEBI" id="CHEBI:15378"/>
        <dbReference type="ChEBI" id="CHEBI:17509"/>
        <dbReference type="ChEBI" id="CHEBI:57443"/>
        <dbReference type="ChEBI" id="CHEBI:57834"/>
        <dbReference type="ChEBI" id="CHEBI:59903"/>
        <dbReference type="EC" id="2.5.1.79"/>
    </reaction>
</comment>
<protein>
    <recommendedName>
        <fullName evidence="5">thermospermine synthase</fullName>
        <ecNumber evidence="5">2.5.1.79</ecNumber>
    </recommendedName>
</protein>
<dbReference type="HAMAP" id="MF_00198">
    <property type="entry name" value="Spermidine_synth"/>
    <property type="match status" value="1"/>
</dbReference>
<dbReference type="PANTHER" id="PTHR43317:SF1">
    <property type="entry name" value="THERMOSPERMINE SYNTHASE ACAULIS5"/>
    <property type="match status" value="1"/>
</dbReference>
<feature type="domain" description="PABS" evidence="7">
    <location>
        <begin position="34"/>
        <end position="301"/>
    </location>
</feature>
<evidence type="ECO:0000313" key="8">
    <source>
        <dbReference type="EMBL" id="EJK47767.1"/>
    </source>
</evidence>
<accession>K0RM25</accession>
<name>K0RM25_THAOC</name>
<dbReference type="InterPro" id="IPR037163">
    <property type="entry name" value="Spermidine_synt_N_sf"/>
</dbReference>
<keyword evidence="2 6" id="KW-0808">Transferase</keyword>
<evidence type="ECO:0000259" key="7">
    <source>
        <dbReference type="PROSITE" id="PS51006"/>
    </source>
</evidence>
<sequence>MSRHDDLIEKERAKAGFRYVEGCRRFNIMIPACQFLLTLFCHFQEIGPGLRLDMELKRLLHTSLSEFQEVQVVETYFGMTLVTDGKTQSAAHDEFVYHESLVHPPLFINAMLNNGSGGPKSVFIGGGGELATAREVLKHNTIERLVMVDLDGDVIEVCKKYLPEWGGETVANHPKMELIIGDAHKYLTETSEKFDVICMDISDPIEAGPGIALYTQEFYKHASTLLNDNGVFVTQAGSADFIPHVHAVPSGSADESGDSNKESWCFAAITNTLATVFDSAVPYTCQVPSFGEDWGFVLAFNQKSSGAAWHPRHMGAEEVDLMIKDRIENIPGIPAHHSTGQTREYTGSERGEDALLHYDGEIHRALFSLSKPLRKGMKRDKRIMTVDNPVFMY</sequence>
<dbReference type="PANTHER" id="PTHR43317">
    <property type="entry name" value="THERMOSPERMINE SYNTHASE ACAULIS5"/>
    <property type="match status" value="1"/>
</dbReference>
<dbReference type="AlphaFoldDB" id="K0RM25"/>
<gene>
    <name evidence="8" type="ORF">THAOC_33496</name>
</gene>
<dbReference type="InterPro" id="IPR029063">
    <property type="entry name" value="SAM-dependent_MTases_sf"/>
</dbReference>
<dbReference type="Pfam" id="PF01564">
    <property type="entry name" value="Spermine_synth"/>
    <property type="match status" value="1"/>
</dbReference>
<reference evidence="8 9" key="1">
    <citation type="journal article" date="2012" name="Genome Biol.">
        <title>Genome and low-iron response of an oceanic diatom adapted to chronic iron limitation.</title>
        <authorList>
            <person name="Lommer M."/>
            <person name="Specht M."/>
            <person name="Roy A.S."/>
            <person name="Kraemer L."/>
            <person name="Andreson R."/>
            <person name="Gutowska M.A."/>
            <person name="Wolf J."/>
            <person name="Bergner S.V."/>
            <person name="Schilhabel M.B."/>
            <person name="Klostermeier U.C."/>
            <person name="Beiko R.G."/>
            <person name="Rosenstiel P."/>
            <person name="Hippler M."/>
            <person name="Laroche J."/>
        </authorList>
    </citation>
    <scope>NUCLEOTIDE SEQUENCE [LARGE SCALE GENOMIC DNA]</scope>
    <source>
        <strain evidence="8 9">CCMP1005</strain>
    </source>
</reference>
<keyword evidence="9" id="KW-1185">Reference proteome</keyword>
<evidence type="ECO:0000256" key="1">
    <source>
        <dbReference type="ARBA" id="ARBA00007867"/>
    </source>
</evidence>
<dbReference type="GO" id="GO:0006596">
    <property type="term" value="P:polyamine biosynthetic process"/>
    <property type="evidence" value="ECO:0007669"/>
    <property type="project" value="UniProtKB-UniRule"/>
</dbReference>
<dbReference type="CDD" id="cd02440">
    <property type="entry name" value="AdoMet_MTases"/>
    <property type="match status" value="1"/>
</dbReference>
<feature type="active site" description="Proton acceptor" evidence="6">
    <location>
        <position position="200"/>
    </location>
</feature>
<evidence type="ECO:0000256" key="5">
    <source>
        <dbReference type="ARBA" id="ARBA00049721"/>
    </source>
</evidence>
<dbReference type="eggNOG" id="KOG1562">
    <property type="taxonomic scope" value="Eukaryota"/>
</dbReference>
<dbReference type="Gene3D" id="2.30.140.10">
    <property type="entry name" value="Spermidine synthase, tetramerisation domain"/>
    <property type="match status" value="1"/>
</dbReference>
<dbReference type="PROSITE" id="PS51006">
    <property type="entry name" value="PABS_2"/>
    <property type="match status" value="1"/>
</dbReference>
<dbReference type="Pfam" id="PF17284">
    <property type="entry name" value="Spermine_synt_N"/>
    <property type="match status" value="1"/>
</dbReference>
<comment type="caution">
    <text evidence="8">The sequence shown here is derived from an EMBL/GenBank/DDBJ whole genome shotgun (WGS) entry which is preliminary data.</text>
</comment>
<dbReference type="OrthoDB" id="36727at2759"/>